<sequence length="91" mass="10180">MDRAPAGRLGHRTGAGRGQRAADRRQPGADSRADRYAQRDRHARRHPVHRRRQRSRAARRPAAGPVGGRRQVRWREGPVGGQFHPPGRADG</sequence>
<feature type="compositionally biased region" description="Basic and acidic residues" evidence="1">
    <location>
        <begin position="20"/>
        <end position="40"/>
    </location>
</feature>
<organism evidence="2 3">
    <name type="scientific">Rhizopus delemar</name>
    <dbReference type="NCBI Taxonomy" id="936053"/>
    <lineage>
        <taxon>Eukaryota</taxon>
        <taxon>Fungi</taxon>
        <taxon>Fungi incertae sedis</taxon>
        <taxon>Mucoromycota</taxon>
        <taxon>Mucoromycotina</taxon>
        <taxon>Mucoromycetes</taxon>
        <taxon>Mucorales</taxon>
        <taxon>Mucorineae</taxon>
        <taxon>Rhizopodaceae</taxon>
        <taxon>Rhizopus</taxon>
    </lineage>
</organism>
<protein>
    <submittedName>
        <fullName evidence="2">Uncharacterized protein</fullName>
    </submittedName>
</protein>
<evidence type="ECO:0000313" key="3">
    <source>
        <dbReference type="Proteomes" id="UP000740926"/>
    </source>
</evidence>
<feature type="region of interest" description="Disordered" evidence="1">
    <location>
        <begin position="1"/>
        <end position="91"/>
    </location>
</feature>
<comment type="caution">
    <text evidence="2">The sequence shown here is derived from an EMBL/GenBank/DDBJ whole genome shotgun (WGS) entry which is preliminary data.</text>
</comment>
<dbReference type="EMBL" id="JAANIU010014302">
    <property type="protein sequence ID" value="KAG1529700.1"/>
    <property type="molecule type" value="Genomic_DNA"/>
</dbReference>
<reference evidence="2 3" key="1">
    <citation type="journal article" date="2020" name="Microb. Genom.">
        <title>Genetic diversity of clinical and environmental Mucorales isolates obtained from an investigation of mucormycosis cases among solid organ transplant recipients.</title>
        <authorList>
            <person name="Nguyen M.H."/>
            <person name="Kaul D."/>
            <person name="Muto C."/>
            <person name="Cheng S.J."/>
            <person name="Richter R.A."/>
            <person name="Bruno V.M."/>
            <person name="Liu G."/>
            <person name="Beyhan S."/>
            <person name="Sundermann A.J."/>
            <person name="Mounaud S."/>
            <person name="Pasculle A.W."/>
            <person name="Nierman W.C."/>
            <person name="Driscoll E."/>
            <person name="Cumbie R."/>
            <person name="Clancy C.J."/>
            <person name="Dupont C.L."/>
        </authorList>
    </citation>
    <scope>NUCLEOTIDE SEQUENCE [LARGE SCALE GENOMIC DNA]</scope>
    <source>
        <strain evidence="2 3">GL24</strain>
    </source>
</reference>
<accession>A0A9P6XPM0</accession>
<feature type="compositionally biased region" description="Basic residues" evidence="1">
    <location>
        <begin position="41"/>
        <end position="59"/>
    </location>
</feature>
<name>A0A9P6XPM0_9FUNG</name>
<evidence type="ECO:0000256" key="1">
    <source>
        <dbReference type="SAM" id="MobiDB-lite"/>
    </source>
</evidence>
<dbReference type="AlphaFoldDB" id="A0A9P6XPM0"/>
<gene>
    <name evidence="2" type="ORF">G6F50_017819</name>
</gene>
<evidence type="ECO:0000313" key="2">
    <source>
        <dbReference type="EMBL" id="KAG1529700.1"/>
    </source>
</evidence>
<dbReference type="Proteomes" id="UP000740926">
    <property type="component" value="Unassembled WGS sequence"/>
</dbReference>
<proteinExistence type="predicted"/>
<keyword evidence="3" id="KW-1185">Reference proteome</keyword>